<dbReference type="STRING" id="391625.PPSIR1_03723"/>
<dbReference type="Gene3D" id="1.25.40.10">
    <property type="entry name" value="Tetratricopeptide repeat domain"/>
    <property type="match status" value="2"/>
</dbReference>
<keyword evidence="1" id="KW-0732">Signal</keyword>
<evidence type="ECO:0000313" key="3">
    <source>
        <dbReference type="EMBL" id="EDM79215.1"/>
    </source>
</evidence>
<dbReference type="OrthoDB" id="266279at2"/>
<dbReference type="AlphaFoldDB" id="A6G4A3"/>
<feature type="chain" id="PRO_5002695103" description="DUF2135 domain-containing protein" evidence="1">
    <location>
        <begin position="25"/>
        <end position="367"/>
    </location>
</feature>
<dbReference type="eggNOG" id="COG4676">
    <property type="taxonomic scope" value="Bacteria"/>
</dbReference>
<accession>A6G4A3</accession>
<organism evidence="3 4">
    <name type="scientific">Plesiocystis pacifica SIR-1</name>
    <dbReference type="NCBI Taxonomy" id="391625"/>
    <lineage>
        <taxon>Bacteria</taxon>
        <taxon>Pseudomonadati</taxon>
        <taxon>Myxococcota</taxon>
        <taxon>Polyangia</taxon>
        <taxon>Nannocystales</taxon>
        <taxon>Nannocystaceae</taxon>
        <taxon>Plesiocystis</taxon>
    </lineage>
</organism>
<evidence type="ECO:0000259" key="2">
    <source>
        <dbReference type="Pfam" id="PF09906"/>
    </source>
</evidence>
<protein>
    <recommendedName>
        <fullName evidence="2">DUF2135 domain-containing protein</fullName>
    </recommendedName>
</protein>
<feature type="signal peptide" evidence="1">
    <location>
        <begin position="1"/>
        <end position="24"/>
    </location>
</feature>
<dbReference type="RefSeq" id="WP_006971552.1">
    <property type="nucleotide sequence ID" value="NZ_ABCS01000021.1"/>
</dbReference>
<keyword evidence="4" id="KW-1185">Reference proteome</keyword>
<dbReference type="Proteomes" id="UP000005801">
    <property type="component" value="Unassembled WGS sequence"/>
</dbReference>
<gene>
    <name evidence="3" type="ORF">PPSIR1_03723</name>
</gene>
<dbReference type="EMBL" id="ABCS01000021">
    <property type="protein sequence ID" value="EDM79215.1"/>
    <property type="molecule type" value="Genomic_DNA"/>
</dbReference>
<evidence type="ECO:0000256" key="1">
    <source>
        <dbReference type="SAM" id="SignalP"/>
    </source>
</evidence>
<proteinExistence type="predicted"/>
<dbReference type="Gene3D" id="2.60.120.380">
    <property type="match status" value="1"/>
</dbReference>
<dbReference type="Pfam" id="PF09906">
    <property type="entry name" value="DUF2135"/>
    <property type="match status" value="1"/>
</dbReference>
<evidence type="ECO:0000313" key="4">
    <source>
        <dbReference type="Proteomes" id="UP000005801"/>
    </source>
</evidence>
<feature type="domain" description="DUF2135" evidence="2">
    <location>
        <begin position="305"/>
        <end position="347"/>
    </location>
</feature>
<name>A6G4A3_9BACT</name>
<reference evidence="3 4" key="1">
    <citation type="submission" date="2007-06" db="EMBL/GenBank/DDBJ databases">
        <authorList>
            <person name="Shimkets L."/>
            <person name="Ferriera S."/>
            <person name="Johnson J."/>
            <person name="Kravitz S."/>
            <person name="Beeson K."/>
            <person name="Sutton G."/>
            <person name="Rogers Y.-H."/>
            <person name="Friedman R."/>
            <person name="Frazier M."/>
            <person name="Venter J.C."/>
        </authorList>
    </citation>
    <scope>NUCLEOTIDE SEQUENCE [LARGE SCALE GENOMIC DNA]</scope>
    <source>
        <strain evidence="3 4">SIR-1</strain>
    </source>
</reference>
<dbReference type="Pfam" id="PF14559">
    <property type="entry name" value="TPR_19"/>
    <property type="match status" value="1"/>
</dbReference>
<dbReference type="SUPFAM" id="SSF48452">
    <property type="entry name" value="TPR-like"/>
    <property type="match status" value="1"/>
</dbReference>
<dbReference type="InterPro" id="IPR019220">
    <property type="entry name" value="DUF2135"/>
</dbReference>
<comment type="caution">
    <text evidence="3">The sequence shown here is derived from an EMBL/GenBank/DDBJ whole genome shotgun (WGS) entry which is preliminary data.</text>
</comment>
<sequence>MTPSLWPALWMSLALVFAPPKAGASAPETSFEVTGVAERPEREASEALDAQIAELRETVAAEPRERRHRHALIRALMDAGELDEALVEAEAWREIDAYNLIVVRLIGDIHSELGNQREALRTYSAVTELLPEDPEAQRALASVLEVQGDLDNAYARMRVATQLRPKDLRLAFELADLALRRGQLDEARAGLEAIVAHPEVPEALEVPAKQRLAQVYSNFRRASAGATERAEWTARVDALELPGGSENDVKVYLSWDTDRTDVDLWVINPRGEKVFYSHKRGSLGGVLFHDVTTGYGPESYTLHDARAGTYAVEVHYFGNNGGSMKEARGEVLVVTNEGRPDEQQHTFHYVLPKRGDKVRVAEIAVAE</sequence>
<dbReference type="InterPro" id="IPR011990">
    <property type="entry name" value="TPR-like_helical_dom_sf"/>
</dbReference>